<name>A0A243W7I0_9BACT</name>
<proteinExistence type="predicted"/>
<organism evidence="1 2">
    <name type="scientific">Hymenobacter crusticola</name>
    <dbReference type="NCBI Taxonomy" id="1770526"/>
    <lineage>
        <taxon>Bacteria</taxon>
        <taxon>Pseudomonadati</taxon>
        <taxon>Bacteroidota</taxon>
        <taxon>Cytophagia</taxon>
        <taxon>Cytophagales</taxon>
        <taxon>Hymenobacteraceae</taxon>
        <taxon>Hymenobacter</taxon>
    </lineage>
</organism>
<accession>A0A243W7I0</accession>
<gene>
    <name evidence="1" type="ORF">BXP70_28375</name>
</gene>
<dbReference type="AlphaFoldDB" id="A0A243W7I0"/>
<comment type="caution">
    <text evidence="1">The sequence shown here is derived from an EMBL/GenBank/DDBJ whole genome shotgun (WGS) entry which is preliminary data.</text>
</comment>
<dbReference type="Proteomes" id="UP000194873">
    <property type="component" value="Unassembled WGS sequence"/>
</dbReference>
<sequence>MAVKYRDFSQHFNEARTNASLKQLHAAFNQINSTLRQLSAEQKAQFTYLQTVLKLIDTGILSYNAEGQVEWVNGAFNQTLQLPYLYNPVQHSGIAKALRGALQTIMQLEPSASAVVKPTVEKRTMQQLLSATSFRLHGHSFALIAFKSVSHSLDEIEAWQKLLRVMTHEITNSVARIASLADMLGHHV</sequence>
<protein>
    <submittedName>
        <fullName evidence="1">Uncharacterized protein</fullName>
    </submittedName>
</protein>
<evidence type="ECO:0000313" key="2">
    <source>
        <dbReference type="Proteomes" id="UP000194873"/>
    </source>
</evidence>
<evidence type="ECO:0000313" key="1">
    <source>
        <dbReference type="EMBL" id="OUJ67865.1"/>
    </source>
</evidence>
<dbReference type="EMBL" id="MTSE01000060">
    <property type="protein sequence ID" value="OUJ67865.1"/>
    <property type="molecule type" value="Genomic_DNA"/>
</dbReference>
<keyword evidence="2" id="KW-1185">Reference proteome</keyword>
<reference evidence="1 2" key="1">
    <citation type="submission" date="2017-01" db="EMBL/GenBank/DDBJ databases">
        <title>A new Hymenobacter.</title>
        <authorList>
            <person name="Liang Y."/>
            <person name="Feng F."/>
        </authorList>
    </citation>
    <scope>NUCLEOTIDE SEQUENCE [LARGE SCALE GENOMIC DNA]</scope>
    <source>
        <strain evidence="1">MIMBbqt21</strain>
    </source>
</reference>